<evidence type="ECO:0000313" key="8">
    <source>
        <dbReference type="EMBL" id="VDM95763.1"/>
    </source>
</evidence>
<dbReference type="OMA" id="RKYWVPI"/>
<dbReference type="GO" id="GO:0005886">
    <property type="term" value="C:plasma membrane"/>
    <property type="evidence" value="ECO:0007669"/>
    <property type="project" value="UniProtKB-SubCell"/>
</dbReference>
<evidence type="ECO:0000256" key="5">
    <source>
        <dbReference type="ARBA" id="ARBA00034769"/>
    </source>
</evidence>
<reference evidence="10" key="1">
    <citation type="submission" date="2016-04" db="UniProtKB">
        <authorList>
            <consortium name="WormBaseParasite"/>
        </authorList>
    </citation>
    <scope>IDENTIFICATION</scope>
</reference>
<feature type="compositionally biased region" description="Basic and acidic residues" evidence="7">
    <location>
        <begin position="573"/>
        <end position="592"/>
    </location>
</feature>
<keyword evidence="6" id="KW-0407">Ion channel</keyword>
<gene>
    <name evidence="8" type="ORF">TCLT_LOCUS696</name>
</gene>
<dbReference type="PANTHER" id="PTHR10736:SF33">
    <property type="entry name" value="BESTROPHIN HOMOLOG"/>
    <property type="match status" value="1"/>
</dbReference>
<evidence type="ECO:0000256" key="3">
    <source>
        <dbReference type="ARBA" id="ARBA00022989"/>
    </source>
</evidence>
<comment type="similarity">
    <text evidence="5 6">Belongs to the anion channel-forming bestrophin (TC 1.A.46) family. Calcium-sensitive chloride channel subfamily.</text>
</comment>
<feature type="compositionally biased region" description="Basic and acidic residues" evidence="7">
    <location>
        <begin position="549"/>
        <end position="560"/>
    </location>
</feature>
<keyword evidence="6" id="KW-0868">Chloride</keyword>
<reference evidence="8 9" key="2">
    <citation type="submission" date="2018-11" db="EMBL/GenBank/DDBJ databases">
        <authorList>
            <consortium name="Pathogen Informatics"/>
        </authorList>
    </citation>
    <scope>NUCLEOTIDE SEQUENCE [LARGE SCALE GENOMIC DNA]</scope>
</reference>
<feature type="region of interest" description="Disordered" evidence="7">
    <location>
        <begin position="506"/>
        <end position="592"/>
    </location>
</feature>
<dbReference type="Proteomes" id="UP000276776">
    <property type="component" value="Unassembled WGS sequence"/>
</dbReference>
<evidence type="ECO:0000256" key="7">
    <source>
        <dbReference type="SAM" id="MobiDB-lite"/>
    </source>
</evidence>
<dbReference type="PANTHER" id="PTHR10736">
    <property type="entry name" value="BESTROPHIN"/>
    <property type="match status" value="1"/>
</dbReference>
<feature type="transmembrane region" description="Helical" evidence="6">
    <location>
        <begin position="36"/>
        <end position="54"/>
    </location>
</feature>
<protein>
    <recommendedName>
        <fullName evidence="6">Bestrophin homolog</fullName>
    </recommendedName>
</protein>
<feature type="compositionally biased region" description="Basic residues" evidence="7">
    <location>
        <begin position="518"/>
        <end position="529"/>
    </location>
</feature>
<keyword evidence="2 6" id="KW-0812">Transmembrane</keyword>
<dbReference type="GO" id="GO:0034707">
    <property type="term" value="C:chloride channel complex"/>
    <property type="evidence" value="ECO:0007669"/>
    <property type="project" value="UniProtKB-KW"/>
</dbReference>
<keyword evidence="6" id="KW-0406">Ion transport</keyword>
<dbReference type="AlphaFoldDB" id="A0A158RAT1"/>
<organism evidence="10">
    <name type="scientific">Thelazia callipaeda</name>
    <name type="common">Oriental eyeworm</name>
    <name type="synonym">Parasitic nematode</name>
    <dbReference type="NCBI Taxonomy" id="103827"/>
    <lineage>
        <taxon>Eukaryota</taxon>
        <taxon>Metazoa</taxon>
        <taxon>Ecdysozoa</taxon>
        <taxon>Nematoda</taxon>
        <taxon>Chromadorea</taxon>
        <taxon>Rhabditida</taxon>
        <taxon>Spirurina</taxon>
        <taxon>Spiruromorpha</taxon>
        <taxon>Thelazioidea</taxon>
        <taxon>Thelaziidae</taxon>
        <taxon>Thelazia</taxon>
    </lineage>
</organism>
<dbReference type="WBParaSite" id="TCLT_0000069501-mRNA-1">
    <property type="protein sequence ID" value="TCLT_0000069501-mRNA-1"/>
    <property type="gene ID" value="TCLT_0000069501"/>
</dbReference>
<evidence type="ECO:0000256" key="1">
    <source>
        <dbReference type="ARBA" id="ARBA00004370"/>
    </source>
</evidence>
<evidence type="ECO:0000256" key="6">
    <source>
        <dbReference type="RuleBase" id="RU363126"/>
    </source>
</evidence>
<feature type="transmembrane region" description="Helical" evidence="6">
    <location>
        <begin position="75"/>
        <end position="94"/>
    </location>
</feature>
<evidence type="ECO:0000313" key="9">
    <source>
        <dbReference type="Proteomes" id="UP000276776"/>
    </source>
</evidence>
<comment type="subcellular location">
    <subcellularLocation>
        <location evidence="6">Cell membrane</location>
        <topology evidence="6">Multi-pass membrane protein</topology>
    </subcellularLocation>
    <subcellularLocation>
        <location evidence="1">Membrane</location>
    </subcellularLocation>
</comment>
<name>A0A158RAT1_THECL</name>
<dbReference type="Pfam" id="PF01062">
    <property type="entry name" value="Bestrophin"/>
    <property type="match status" value="1"/>
</dbReference>
<keyword evidence="6" id="KW-0869">Chloride channel</keyword>
<dbReference type="OrthoDB" id="201595at2759"/>
<dbReference type="GO" id="GO:0005254">
    <property type="term" value="F:chloride channel activity"/>
    <property type="evidence" value="ECO:0007669"/>
    <property type="project" value="UniProtKB-KW"/>
</dbReference>
<comment type="function">
    <text evidence="6">Forms chloride channels.</text>
</comment>
<proteinExistence type="inferred from homology"/>
<evidence type="ECO:0000256" key="2">
    <source>
        <dbReference type="ARBA" id="ARBA00022692"/>
    </source>
</evidence>
<keyword evidence="4 6" id="KW-0472">Membrane</keyword>
<keyword evidence="6" id="KW-1003">Cell membrane</keyword>
<keyword evidence="9" id="KW-1185">Reference proteome</keyword>
<sequence>MTVTYSADVSTVQLTTFGKLMFRWRGSIWKAIYKELALWMIAYACLSMLYYVLLSDAYKRVFEDMRHLFAKYTDVIPITFMLGFFINVVVNRFWLLLRNIGWIDASALYLCNYISGQDDHARLLRRNIIRYLLCHQILVYRDISEVIRRRFPTLETLVVAGKLRNCYITEMELLQFNAVESKNRKYWVPINWAMGVARRARKERRVDSPQALQEIFNKINDFRSDLAQLIVHDWVPIPLAYSQVMSFIVRLYFFLALMGHQNIAPSPDSTYVDTINMHIPFVSMCQFIFYMGWMKVAEVLMNPFGDDDDDLEINWLIDRNLQVGMTIADETWEPPLIKDQNWMMKMAEPMYSIDAVKGRYNPQIGSVSNINRRRTSTQMVMKEMKDENLDSDFSSTEFGGGRHLNSFFLRASTLSNAVNGIRDALKRRLSRLTSRVESITDAESPAWDESNDATGNILNSFRRLEEYSSNPQRERRELHVLPEEEESHKSCQLRCCILRHSVIRENESESSEEESRKVQRKGRKLRKKISKLDDSKNEIANNSLNPCRTSHEGDDEHESGVEDELSTAAVRRPRIENMQRPLKSSETDKNLS</sequence>
<feature type="compositionally biased region" description="Polar residues" evidence="7">
    <location>
        <begin position="538"/>
        <end position="548"/>
    </location>
</feature>
<evidence type="ECO:0000313" key="10">
    <source>
        <dbReference type="WBParaSite" id="TCLT_0000069501-mRNA-1"/>
    </source>
</evidence>
<dbReference type="InterPro" id="IPR021134">
    <property type="entry name" value="Bestrophin-like"/>
</dbReference>
<dbReference type="EMBL" id="UYYF01000057">
    <property type="protein sequence ID" value="VDM95763.1"/>
    <property type="molecule type" value="Genomic_DNA"/>
</dbReference>
<keyword evidence="3 6" id="KW-1133">Transmembrane helix</keyword>
<accession>A0A158RAT1</accession>
<evidence type="ECO:0000256" key="4">
    <source>
        <dbReference type="ARBA" id="ARBA00023136"/>
    </source>
</evidence>
<dbReference type="InterPro" id="IPR000615">
    <property type="entry name" value="Bestrophin"/>
</dbReference>
<keyword evidence="6" id="KW-0813">Transport</keyword>
<feature type="compositionally biased region" description="Basic and acidic residues" evidence="7">
    <location>
        <begin position="506"/>
        <end position="517"/>
    </location>
</feature>